<dbReference type="Proteomes" id="UP000331127">
    <property type="component" value="Unassembled WGS sequence"/>
</dbReference>
<gene>
    <name evidence="2" type="ORF">Amac_047940</name>
</gene>
<evidence type="ECO:0000256" key="1">
    <source>
        <dbReference type="SAM" id="SignalP"/>
    </source>
</evidence>
<dbReference type="OrthoDB" id="3529763at2"/>
<accession>A0A5M3WPE3</accession>
<dbReference type="AlphaFoldDB" id="A0A5M3WPE3"/>
<name>A0A5M3WPE3_9ACTN</name>
<organism evidence="2 3">
    <name type="scientific">Acrocarpospora macrocephala</name>
    <dbReference type="NCBI Taxonomy" id="150177"/>
    <lineage>
        <taxon>Bacteria</taxon>
        <taxon>Bacillati</taxon>
        <taxon>Actinomycetota</taxon>
        <taxon>Actinomycetes</taxon>
        <taxon>Streptosporangiales</taxon>
        <taxon>Streptosporangiaceae</taxon>
        <taxon>Acrocarpospora</taxon>
    </lineage>
</organism>
<dbReference type="EMBL" id="BLAE01000027">
    <property type="protein sequence ID" value="GES11197.1"/>
    <property type="molecule type" value="Genomic_DNA"/>
</dbReference>
<comment type="caution">
    <text evidence="2">The sequence shown here is derived from an EMBL/GenBank/DDBJ whole genome shotgun (WGS) entry which is preliminary data.</text>
</comment>
<protein>
    <recommendedName>
        <fullName evidence="4">Secreted protein</fullName>
    </recommendedName>
</protein>
<dbReference type="PROSITE" id="PS51318">
    <property type="entry name" value="TAT"/>
    <property type="match status" value="1"/>
</dbReference>
<evidence type="ECO:0000313" key="2">
    <source>
        <dbReference type="EMBL" id="GES11197.1"/>
    </source>
</evidence>
<reference evidence="2 3" key="1">
    <citation type="submission" date="2019-10" db="EMBL/GenBank/DDBJ databases">
        <title>Whole genome shotgun sequence of Acrocarpospora macrocephala NBRC 16266.</title>
        <authorList>
            <person name="Ichikawa N."/>
            <person name="Kimura A."/>
            <person name="Kitahashi Y."/>
            <person name="Komaki H."/>
            <person name="Oguchi A."/>
        </authorList>
    </citation>
    <scope>NUCLEOTIDE SEQUENCE [LARGE SCALE GENOMIC DNA]</scope>
    <source>
        <strain evidence="2 3">NBRC 16266</strain>
    </source>
</reference>
<dbReference type="InterPro" id="IPR006311">
    <property type="entry name" value="TAT_signal"/>
</dbReference>
<feature type="chain" id="PRO_5039511542" description="Secreted protein" evidence="1">
    <location>
        <begin position="27"/>
        <end position="182"/>
    </location>
</feature>
<keyword evidence="3" id="KW-1185">Reference proteome</keyword>
<evidence type="ECO:0000313" key="3">
    <source>
        <dbReference type="Proteomes" id="UP000331127"/>
    </source>
</evidence>
<keyword evidence="1" id="KW-0732">Signal</keyword>
<dbReference type="Pfam" id="PF08310">
    <property type="entry name" value="LGFP"/>
    <property type="match status" value="1"/>
</dbReference>
<dbReference type="RefSeq" id="WP_155356575.1">
    <property type="nucleotide sequence ID" value="NZ_BAAAHL010000018.1"/>
</dbReference>
<evidence type="ECO:0008006" key="4">
    <source>
        <dbReference type="Google" id="ProtNLM"/>
    </source>
</evidence>
<feature type="signal peptide" evidence="1">
    <location>
        <begin position="1"/>
        <end position="26"/>
    </location>
</feature>
<proteinExistence type="predicted"/>
<sequence>MTTKIRRTVAATGMAAAALLSVGVAAQPAAAGTCAIQPYGLIGDYWRALGGADSWFGCATVDEYTPPNMTGRKQRFEHGQIAWSPKQGERMIVAAFQKNNQAVFRWGPTDPFHYEYFQVSGELSNGGTVLGAPLPGGTAGRYAVNVAKGLKITFWVHGCDQKFPVRKVCRQGWTIPVSVTMT</sequence>
<dbReference type="InterPro" id="IPR013207">
    <property type="entry name" value="LGFP"/>
</dbReference>